<name>A0A2V3ZRS6_9BACT</name>
<evidence type="ECO:0000313" key="2">
    <source>
        <dbReference type="Proteomes" id="UP000248079"/>
    </source>
</evidence>
<proteinExistence type="predicted"/>
<dbReference type="Proteomes" id="UP000248079">
    <property type="component" value="Unassembled WGS sequence"/>
</dbReference>
<dbReference type="EMBL" id="QFLI01000011">
    <property type="protein sequence ID" value="PXX96901.1"/>
    <property type="molecule type" value="Genomic_DNA"/>
</dbReference>
<comment type="caution">
    <text evidence="1">The sequence shown here is derived from an EMBL/GenBank/DDBJ whole genome shotgun (WGS) entry which is preliminary data.</text>
</comment>
<keyword evidence="2" id="KW-1185">Reference proteome</keyword>
<dbReference type="AlphaFoldDB" id="A0A2V3ZRS6"/>
<accession>A0A2V3ZRS6</accession>
<evidence type="ECO:0008006" key="3">
    <source>
        <dbReference type="Google" id="ProtNLM"/>
    </source>
</evidence>
<protein>
    <recommendedName>
        <fullName evidence="3">Phage major capsid protein</fullName>
    </recommendedName>
</protein>
<dbReference type="OrthoDB" id="1097979at2"/>
<evidence type="ECO:0000313" key="1">
    <source>
        <dbReference type="EMBL" id="PXX96901.1"/>
    </source>
</evidence>
<reference evidence="1 2" key="1">
    <citation type="submission" date="2018-05" db="EMBL/GenBank/DDBJ databases">
        <title>Marinifilum breve JC075T sp. nov., a marine bacterium isolated from Yongle Blue Hole in the South China Sea.</title>
        <authorList>
            <person name="Fu T."/>
        </authorList>
    </citation>
    <scope>NUCLEOTIDE SEQUENCE [LARGE SCALE GENOMIC DNA]</scope>
    <source>
        <strain evidence="1 2">JC075</strain>
    </source>
</reference>
<organism evidence="1 2">
    <name type="scientific">Marinifilum breve</name>
    <dbReference type="NCBI Taxonomy" id="2184082"/>
    <lineage>
        <taxon>Bacteria</taxon>
        <taxon>Pseudomonadati</taxon>
        <taxon>Bacteroidota</taxon>
        <taxon>Bacteroidia</taxon>
        <taxon>Marinilabiliales</taxon>
        <taxon>Marinifilaceae</taxon>
    </lineage>
</organism>
<dbReference type="RefSeq" id="WP_110362937.1">
    <property type="nucleotide sequence ID" value="NZ_QFLI01000011.1"/>
</dbReference>
<sequence length="324" mass="36807">MDLTQPIDIQKVQGAAKKWDGQLRVISQLQAAEVLQHFTPVPGITDEKTLTNVIRTGKGSKKYDGEFTGSGKIGEIEPNKIKVRPIVYEMSDEPERYRESYITEVAGGLEPGKHPFEKWLLQFGLDGASEELHDALWSAKYDPDPAKKELEDSFDGIKTVLETGKTDGKISVAKGNLKTYTSAYDSGNIRDRLLADFRALPEKQKKKGVDCILSVTMGEMYDDWYETQHDRPPGVDQHGQVFLEGSNKKCRLIRMTCIPSDDQTTIFTDKKNRFWGFDKLKDMKKLIPFFSNIYKFTAAMKYVFGIQFGTFSKLRFRMSEVVIS</sequence>
<gene>
    <name evidence="1" type="ORF">DF185_19875</name>
</gene>